<comment type="caution">
    <text evidence="6">The sequence shown here is derived from an EMBL/GenBank/DDBJ whole genome shotgun (WGS) entry which is preliminary data.</text>
</comment>
<dbReference type="Pfam" id="PF00730">
    <property type="entry name" value="HhH-GPD"/>
    <property type="match status" value="1"/>
</dbReference>
<keyword evidence="1" id="KW-0004">4Fe-4S</keyword>
<evidence type="ECO:0000256" key="4">
    <source>
        <dbReference type="ARBA" id="ARBA00023014"/>
    </source>
</evidence>
<dbReference type="EMBL" id="BARS01011338">
    <property type="protein sequence ID" value="GAF88809.1"/>
    <property type="molecule type" value="Genomic_DNA"/>
</dbReference>
<keyword evidence="3" id="KW-0408">Iron</keyword>
<evidence type="ECO:0000259" key="5">
    <source>
        <dbReference type="SMART" id="SM00478"/>
    </source>
</evidence>
<dbReference type="SUPFAM" id="SSF48150">
    <property type="entry name" value="DNA-glycosylase"/>
    <property type="match status" value="1"/>
</dbReference>
<evidence type="ECO:0000256" key="1">
    <source>
        <dbReference type="ARBA" id="ARBA00022485"/>
    </source>
</evidence>
<dbReference type="PIRSF" id="PIRSF001435">
    <property type="entry name" value="Nth"/>
    <property type="match status" value="1"/>
</dbReference>
<feature type="domain" description="HhH-GPD" evidence="5">
    <location>
        <begin position="9"/>
        <end position="168"/>
    </location>
</feature>
<dbReference type="PANTHER" id="PTHR10359">
    <property type="entry name" value="A/G-SPECIFIC ADENINE GLYCOSYLASE/ENDONUCLEASE III"/>
    <property type="match status" value="1"/>
</dbReference>
<dbReference type="InterPro" id="IPR003265">
    <property type="entry name" value="HhH-GPD_domain"/>
</dbReference>
<dbReference type="CDD" id="cd00056">
    <property type="entry name" value="ENDO3c"/>
    <property type="match status" value="1"/>
</dbReference>
<dbReference type="SMART" id="SM00478">
    <property type="entry name" value="ENDO3c"/>
    <property type="match status" value="1"/>
</dbReference>
<dbReference type="GO" id="GO:0046872">
    <property type="term" value="F:metal ion binding"/>
    <property type="evidence" value="ECO:0007669"/>
    <property type="project" value="UniProtKB-KW"/>
</dbReference>
<dbReference type="InterPro" id="IPR023170">
    <property type="entry name" value="HhH_base_excis_C"/>
</dbReference>
<feature type="non-terminal residue" evidence="6">
    <location>
        <position position="1"/>
    </location>
</feature>
<reference evidence="6" key="1">
    <citation type="journal article" date="2014" name="Front. Microbiol.">
        <title>High frequency of phylogenetically diverse reductive dehalogenase-homologous genes in deep subseafloor sedimentary metagenomes.</title>
        <authorList>
            <person name="Kawai M."/>
            <person name="Futagami T."/>
            <person name="Toyoda A."/>
            <person name="Takaki Y."/>
            <person name="Nishi S."/>
            <person name="Hori S."/>
            <person name="Arai W."/>
            <person name="Tsubouchi T."/>
            <person name="Morono Y."/>
            <person name="Uchiyama I."/>
            <person name="Ito T."/>
            <person name="Fujiyama A."/>
            <person name="Inagaki F."/>
            <person name="Takami H."/>
        </authorList>
    </citation>
    <scope>NUCLEOTIDE SEQUENCE</scope>
    <source>
        <strain evidence="6">Expedition CK06-06</strain>
    </source>
</reference>
<organism evidence="6">
    <name type="scientific">marine sediment metagenome</name>
    <dbReference type="NCBI Taxonomy" id="412755"/>
    <lineage>
        <taxon>unclassified sequences</taxon>
        <taxon>metagenomes</taxon>
        <taxon>ecological metagenomes</taxon>
    </lineage>
</organism>
<dbReference type="GO" id="GO:0051539">
    <property type="term" value="F:4 iron, 4 sulfur cluster binding"/>
    <property type="evidence" value="ECO:0007669"/>
    <property type="project" value="UniProtKB-KW"/>
</dbReference>
<proteinExistence type="predicted"/>
<accession>X0T6H7</accession>
<evidence type="ECO:0000313" key="6">
    <source>
        <dbReference type="EMBL" id="GAF88809.1"/>
    </source>
</evidence>
<dbReference type="GO" id="GO:0006284">
    <property type="term" value="P:base-excision repair"/>
    <property type="evidence" value="ECO:0007669"/>
    <property type="project" value="InterPro"/>
</dbReference>
<name>X0T6H7_9ZZZZ</name>
<dbReference type="GO" id="GO:0003824">
    <property type="term" value="F:catalytic activity"/>
    <property type="evidence" value="ECO:0007669"/>
    <property type="project" value="InterPro"/>
</dbReference>
<dbReference type="PANTHER" id="PTHR10359:SF19">
    <property type="entry name" value="DNA REPAIR GLYCOSYLASE MJ1434-RELATED"/>
    <property type="match status" value="1"/>
</dbReference>
<evidence type="ECO:0000256" key="3">
    <source>
        <dbReference type="ARBA" id="ARBA00023004"/>
    </source>
</evidence>
<dbReference type="InterPro" id="IPR011257">
    <property type="entry name" value="DNA_glycosylase"/>
</dbReference>
<dbReference type="Gene3D" id="1.10.1670.10">
    <property type="entry name" value="Helix-hairpin-Helix base-excision DNA repair enzymes (C-terminal)"/>
    <property type="match status" value="1"/>
</dbReference>
<keyword evidence="2" id="KW-0479">Metal-binding</keyword>
<dbReference type="Gene3D" id="1.10.340.30">
    <property type="entry name" value="Hypothetical protein, domain 2"/>
    <property type="match status" value="1"/>
</dbReference>
<sequence>FEVIVGAILTQSAAWTNVEQAISNLKGGNALTPEALHDLPIERLAFLIRPSGYFNAKALKLKSFVERLDRKYGGDLNRLFALDTASLRQELLSIHGVGEETADSILLYAARRPSFVIDAYTKRIVSRLGLAPSKDSYGDFQALFTQNLPRDERLFNEYHALLVRHGKEVCRKTPDCPRCCLRTLCPY</sequence>
<gene>
    <name evidence="6" type="ORF">S01H1_20659</name>
</gene>
<keyword evidence="4" id="KW-0411">Iron-sulfur</keyword>
<protein>
    <recommendedName>
        <fullName evidence="5">HhH-GPD domain-containing protein</fullName>
    </recommendedName>
</protein>
<evidence type="ECO:0000256" key="2">
    <source>
        <dbReference type="ARBA" id="ARBA00022723"/>
    </source>
</evidence>
<dbReference type="AlphaFoldDB" id="X0T6H7"/>